<dbReference type="InterPro" id="IPR036663">
    <property type="entry name" value="Fumarylacetoacetase_C_sf"/>
</dbReference>
<protein>
    <submittedName>
        <fullName evidence="1">2-oxo-hepta-3-ene-1,7-dioic acid hydratase</fullName>
        <ecNumber evidence="1">4.2.-.-</ecNumber>
    </submittedName>
</protein>
<dbReference type="AlphaFoldDB" id="A0AA91EGM7"/>
<dbReference type="GO" id="GO:0005737">
    <property type="term" value="C:cytoplasm"/>
    <property type="evidence" value="ECO:0007669"/>
    <property type="project" value="TreeGrafter"/>
</dbReference>
<organism evidence="1 2">
    <name type="scientific">Obesumbacterium proteus ATCC 12841</name>
    <dbReference type="NCBI Taxonomy" id="1354268"/>
    <lineage>
        <taxon>Bacteria</taxon>
        <taxon>Pseudomonadati</taxon>
        <taxon>Pseudomonadota</taxon>
        <taxon>Gammaproteobacteria</taxon>
        <taxon>Enterobacterales</taxon>
        <taxon>Hafniaceae</taxon>
        <taxon>Obesumbacterium</taxon>
    </lineage>
</organism>
<dbReference type="InterPro" id="IPR050772">
    <property type="entry name" value="Hydratase-Decarb/MhpD_sf"/>
</dbReference>
<reference evidence="1 2" key="1">
    <citation type="submission" date="2016-04" db="EMBL/GenBank/DDBJ databases">
        <title>ATOL: Assembling a taxonomically balanced genome-scale reconstruction of the evolutionary history of the Enterobacteriaceae.</title>
        <authorList>
            <person name="Plunkett G.III."/>
            <person name="Neeno-Eckwall E.C."/>
            <person name="Glasner J.D."/>
            <person name="Perna N.T."/>
        </authorList>
    </citation>
    <scope>NUCLEOTIDE SEQUENCE [LARGE SCALE GENOMIC DNA]</scope>
    <source>
        <strain evidence="1 2">ATCC 12841</strain>
    </source>
</reference>
<dbReference type="Proteomes" id="UP000078431">
    <property type="component" value="Unassembled WGS sequence"/>
</dbReference>
<dbReference type="PANTHER" id="PTHR30143:SF0">
    <property type="entry name" value="2-KETO-4-PENTENOATE HYDRATASE"/>
    <property type="match status" value="1"/>
</dbReference>
<comment type="caution">
    <text evidence="1">The sequence shown here is derived from an EMBL/GenBank/DDBJ whole genome shotgun (WGS) entry which is preliminary data.</text>
</comment>
<dbReference type="GO" id="GO:0008684">
    <property type="term" value="F:2-oxopent-4-enoate hydratase activity"/>
    <property type="evidence" value="ECO:0007669"/>
    <property type="project" value="TreeGrafter"/>
</dbReference>
<dbReference type="SUPFAM" id="SSF56529">
    <property type="entry name" value="FAH"/>
    <property type="match status" value="1"/>
</dbReference>
<sequence length="78" mass="8914">MTANNAMLTKETISQIAHRLHQAEQSREQIRQISLDHPQITIEDAYAIQRQWVDLKIHEGRVLKGHKIGLTSKAMQAS</sequence>
<dbReference type="EC" id="4.2.-.-" evidence="1"/>
<accession>A0AA91EGM7</accession>
<keyword evidence="1" id="KW-0456">Lyase</keyword>
<keyword evidence="2" id="KW-1185">Reference proteome</keyword>
<dbReference type="PANTHER" id="PTHR30143">
    <property type="entry name" value="ACID HYDRATASE"/>
    <property type="match status" value="1"/>
</dbReference>
<evidence type="ECO:0000313" key="1">
    <source>
        <dbReference type="EMBL" id="OAT60479.1"/>
    </source>
</evidence>
<dbReference type="Gene3D" id="3.90.850.10">
    <property type="entry name" value="Fumarylacetoacetase-like, C-terminal domain"/>
    <property type="match status" value="1"/>
</dbReference>
<gene>
    <name evidence="1" type="ORF">M993_00520</name>
</gene>
<proteinExistence type="predicted"/>
<name>A0AA91EGM7_9GAMM</name>
<evidence type="ECO:0000313" key="2">
    <source>
        <dbReference type="Proteomes" id="UP000078431"/>
    </source>
</evidence>
<dbReference type="EMBL" id="LXEX01000012">
    <property type="protein sequence ID" value="OAT60479.1"/>
    <property type="molecule type" value="Genomic_DNA"/>
</dbReference>